<gene>
    <name evidence="2" type="ORF">Din_006600</name>
</gene>
<feature type="domain" description="GAG-pre-integrase" evidence="1">
    <location>
        <begin position="1"/>
        <end position="39"/>
    </location>
</feature>
<dbReference type="PANTHER" id="PTHR42648">
    <property type="entry name" value="TRANSPOSASE, PUTATIVE-RELATED"/>
    <property type="match status" value="1"/>
</dbReference>
<evidence type="ECO:0000313" key="2">
    <source>
        <dbReference type="EMBL" id="MPA37159.1"/>
    </source>
</evidence>
<dbReference type="InterPro" id="IPR036397">
    <property type="entry name" value="RNaseH_sf"/>
</dbReference>
<proteinExistence type="predicted"/>
<dbReference type="InterPro" id="IPR025724">
    <property type="entry name" value="GAG-pre-integrase_dom"/>
</dbReference>
<organism evidence="2">
    <name type="scientific">Davidia involucrata</name>
    <name type="common">Dove tree</name>
    <dbReference type="NCBI Taxonomy" id="16924"/>
    <lineage>
        <taxon>Eukaryota</taxon>
        <taxon>Viridiplantae</taxon>
        <taxon>Streptophyta</taxon>
        <taxon>Embryophyta</taxon>
        <taxon>Tracheophyta</taxon>
        <taxon>Spermatophyta</taxon>
        <taxon>Magnoliopsida</taxon>
        <taxon>eudicotyledons</taxon>
        <taxon>Gunneridae</taxon>
        <taxon>Pentapetalae</taxon>
        <taxon>asterids</taxon>
        <taxon>Cornales</taxon>
        <taxon>Nyssaceae</taxon>
        <taxon>Davidia</taxon>
    </lineage>
</organism>
<dbReference type="PANTHER" id="PTHR42648:SF28">
    <property type="entry name" value="TRANSPOSON-ENCODED PROTEIN WITH RIBONUCLEASE H-LIKE AND RETROVIRUS ZINC FINGER-LIKE DOMAINS"/>
    <property type="match status" value="1"/>
</dbReference>
<dbReference type="Gene3D" id="3.30.420.10">
    <property type="entry name" value="Ribonuclease H-like superfamily/Ribonuclease H"/>
    <property type="match status" value="1"/>
</dbReference>
<reference evidence="2" key="1">
    <citation type="submission" date="2019-08" db="EMBL/GenBank/DDBJ databases">
        <title>Reference gene set and small RNA set construction with multiple tissues from Davidia involucrata Baill.</title>
        <authorList>
            <person name="Yang H."/>
            <person name="Zhou C."/>
            <person name="Li G."/>
            <person name="Wang J."/>
            <person name="Gao P."/>
            <person name="Wang M."/>
            <person name="Wang R."/>
            <person name="Zhao Y."/>
        </authorList>
    </citation>
    <scope>NUCLEOTIDE SEQUENCE</scope>
    <source>
        <tissue evidence="2">Mixed with DoveR01_LX</tissue>
    </source>
</reference>
<dbReference type="AlphaFoldDB" id="A0A5B6YZI2"/>
<dbReference type="EMBL" id="GHES01006600">
    <property type="protein sequence ID" value="MPA37159.1"/>
    <property type="molecule type" value="Transcribed_RNA"/>
</dbReference>
<evidence type="ECO:0000259" key="1">
    <source>
        <dbReference type="Pfam" id="PF13976"/>
    </source>
</evidence>
<dbReference type="SUPFAM" id="SSF53098">
    <property type="entry name" value="Ribonuclease H-like"/>
    <property type="match status" value="1"/>
</dbReference>
<protein>
    <recommendedName>
        <fullName evidence="1">GAG-pre-integrase domain-containing protein</fullName>
    </recommendedName>
</protein>
<name>A0A5B6YZI2_DAVIN</name>
<sequence length="101" mass="11661">MRLGHMSERGMTELSKQGLLDGYKTGKLNFCEHCVFGKQCRVKFSMAVHMTNGTLDYIHSDLWGPSKVPSKGGGRYMLTFIDDFSRKVWIYILKYKNEVFV</sequence>
<accession>A0A5B6YZI2</accession>
<dbReference type="InterPro" id="IPR012337">
    <property type="entry name" value="RNaseH-like_sf"/>
</dbReference>
<dbReference type="GO" id="GO:0003676">
    <property type="term" value="F:nucleic acid binding"/>
    <property type="evidence" value="ECO:0007669"/>
    <property type="project" value="InterPro"/>
</dbReference>
<dbReference type="Pfam" id="PF13976">
    <property type="entry name" value="gag_pre-integrs"/>
    <property type="match status" value="1"/>
</dbReference>
<dbReference type="InterPro" id="IPR039537">
    <property type="entry name" value="Retrotran_Ty1/copia-like"/>
</dbReference>